<dbReference type="Gene3D" id="3.40.1160.10">
    <property type="entry name" value="Acetylglutamate kinase-like"/>
    <property type="match status" value="2"/>
</dbReference>
<dbReference type="FunFam" id="3.40.1160.10:FF:000006">
    <property type="entry name" value="Glutamate 5-kinase"/>
    <property type="match status" value="1"/>
</dbReference>
<dbReference type="GO" id="GO:0005829">
    <property type="term" value="C:cytosol"/>
    <property type="evidence" value="ECO:0007669"/>
    <property type="project" value="TreeGrafter"/>
</dbReference>
<keyword evidence="3 8" id="KW-0641">Proline biosynthesis</keyword>
<evidence type="ECO:0000256" key="3">
    <source>
        <dbReference type="ARBA" id="ARBA00022650"/>
    </source>
</evidence>
<sequence>MKNYKRIIIKIGTSVLTSGSPKLDRPKMINIVSECAELHRKGIEIIIVSSGAVAVGKERLGFPELPATMASKQLFAAVGQSRLMQVWEQLFEIYDIQVGQILLTRSDIEGRSRYLHARDTMDALLGQRVIPIINENDAVATEEIKLGDNDNLSAMVTMLADADLLVMLTDQPGLFTSDPRKNPDAKLIAEVSNIDEIADVEISPSHTGLGTGGMITKLKAADYARRAGADVVIAAGGAPKIITRIFREESVGTRFRALSTPLESRKRWILTRSSPGKLIIDKGAAQALIQNGRSLLPAGILSVEGDFRRGETISILTIDGEELARGIARYGSDDLDHIKGKRSEQITEILGYFYGAVAVHRNDLILLSE</sequence>
<dbReference type="Gene3D" id="2.30.130.10">
    <property type="entry name" value="PUA domain"/>
    <property type="match status" value="1"/>
</dbReference>
<dbReference type="InterPro" id="IPR002478">
    <property type="entry name" value="PUA"/>
</dbReference>
<dbReference type="PANTHER" id="PTHR43654">
    <property type="entry name" value="GLUTAMATE 5-KINASE"/>
    <property type="match status" value="1"/>
</dbReference>
<evidence type="ECO:0000256" key="2">
    <source>
        <dbReference type="ARBA" id="ARBA00022605"/>
    </source>
</evidence>
<dbReference type="InterPro" id="IPR036974">
    <property type="entry name" value="PUA_sf"/>
</dbReference>
<comment type="subcellular location">
    <subcellularLocation>
        <location evidence="8">Cytoplasm</location>
    </subcellularLocation>
</comment>
<organism evidence="10 11">
    <name type="scientific">Candidatus Desulfolinea nitratireducens</name>
    <dbReference type="NCBI Taxonomy" id="2841698"/>
    <lineage>
        <taxon>Bacteria</taxon>
        <taxon>Bacillati</taxon>
        <taxon>Chloroflexota</taxon>
        <taxon>Anaerolineae</taxon>
        <taxon>Anaerolineales</taxon>
        <taxon>Anaerolineales incertae sedis</taxon>
        <taxon>Candidatus Desulfolinea</taxon>
    </lineage>
</organism>
<keyword evidence="1 8" id="KW-0963">Cytoplasm</keyword>
<evidence type="ECO:0000256" key="6">
    <source>
        <dbReference type="ARBA" id="ARBA00022777"/>
    </source>
</evidence>
<comment type="pathway">
    <text evidence="8">Amino-acid biosynthesis; L-proline biosynthesis; L-glutamate 5-semialdehyde from L-glutamate: step 1/2.</text>
</comment>
<dbReference type="InterPro" id="IPR015947">
    <property type="entry name" value="PUA-like_sf"/>
</dbReference>
<dbReference type="GO" id="GO:0055129">
    <property type="term" value="P:L-proline biosynthetic process"/>
    <property type="evidence" value="ECO:0007669"/>
    <property type="project" value="UniProtKB-UniRule"/>
</dbReference>
<dbReference type="PROSITE" id="PS50890">
    <property type="entry name" value="PUA"/>
    <property type="match status" value="1"/>
</dbReference>
<dbReference type="NCBIfam" id="TIGR01027">
    <property type="entry name" value="proB"/>
    <property type="match status" value="1"/>
</dbReference>
<dbReference type="EMBL" id="JACNJN010000077">
    <property type="protein sequence ID" value="MBC8334733.1"/>
    <property type="molecule type" value="Genomic_DNA"/>
</dbReference>
<dbReference type="InterPro" id="IPR005715">
    <property type="entry name" value="Glu_5kinase/COase_Synthase"/>
</dbReference>
<dbReference type="GO" id="GO:0003723">
    <property type="term" value="F:RNA binding"/>
    <property type="evidence" value="ECO:0007669"/>
    <property type="project" value="InterPro"/>
</dbReference>
<dbReference type="SMART" id="SM00359">
    <property type="entry name" value="PUA"/>
    <property type="match status" value="1"/>
</dbReference>
<proteinExistence type="inferred from homology"/>
<dbReference type="InterPro" id="IPR019797">
    <property type="entry name" value="Glutamate_5-kinase_CS"/>
</dbReference>
<dbReference type="GO" id="GO:0005524">
    <property type="term" value="F:ATP binding"/>
    <property type="evidence" value="ECO:0007669"/>
    <property type="project" value="UniProtKB-KW"/>
</dbReference>
<dbReference type="AlphaFoldDB" id="A0A8J6NFV9"/>
<evidence type="ECO:0000313" key="10">
    <source>
        <dbReference type="EMBL" id="MBC8334733.1"/>
    </source>
</evidence>
<dbReference type="Proteomes" id="UP000614469">
    <property type="component" value="Unassembled WGS sequence"/>
</dbReference>
<comment type="function">
    <text evidence="8">Catalyzes the transfer of a phosphate group to glutamate to form L-glutamate 5-phosphate.</text>
</comment>
<dbReference type="CDD" id="cd04242">
    <property type="entry name" value="AAK_G5K_ProB"/>
    <property type="match status" value="1"/>
</dbReference>
<feature type="binding site" evidence="8">
    <location>
        <begin position="211"/>
        <end position="217"/>
    </location>
    <ligand>
        <name>ATP</name>
        <dbReference type="ChEBI" id="CHEBI:30616"/>
    </ligand>
</feature>
<evidence type="ECO:0000259" key="9">
    <source>
        <dbReference type="SMART" id="SM00359"/>
    </source>
</evidence>
<feature type="binding site" evidence="8">
    <location>
        <position position="10"/>
    </location>
    <ligand>
        <name>ATP</name>
        <dbReference type="ChEBI" id="CHEBI:30616"/>
    </ligand>
</feature>
<evidence type="ECO:0000256" key="8">
    <source>
        <dbReference type="HAMAP-Rule" id="MF_00456"/>
    </source>
</evidence>
<keyword evidence="4 8" id="KW-0808">Transferase</keyword>
<evidence type="ECO:0000256" key="1">
    <source>
        <dbReference type="ARBA" id="ARBA00022490"/>
    </source>
</evidence>
<dbReference type="UniPathway" id="UPA00098">
    <property type="reaction ID" value="UER00359"/>
</dbReference>
<feature type="binding site" evidence="8">
    <location>
        <begin position="169"/>
        <end position="170"/>
    </location>
    <ligand>
        <name>ATP</name>
        <dbReference type="ChEBI" id="CHEBI:30616"/>
    </ligand>
</feature>
<reference evidence="10 11" key="1">
    <citation type="submission" date="2020-08" db="EMBL/GenBank/DDBJ databases">
        <title>Bridging the membrane lipid divide: bacteria of the FCB group superphylum have the potential to synthesize archaeal ether lipids.</title>
        <authorList>
            <person name="Villanueva L."/>
            <person name="Von Meijenfeldt F.A.B."/>
            <person name="Westbye A.B."/>
            <person name="Yadav S."/>
            <person name="Hopmans E.C."/>
            <person name="Dutilh B.E."/>
            <person name="Sinninghe Damste J.S."/>
        </authorList>
    </citation>
    <scope>NUCLEOTIDE SEQUENCE [LARGE SCALE GENOMIC DNA]</scope>
    <source>
        <strain evidence="10">NIOZ-UU36</strain>
    </source>
</reference>
<dbReference type="GO" id="GO:0004349">
    <property type="term" value="F:glutamate 5-kinase activity"/>
    <property type="evidence" value="ECO:0007669"/>
    <property type="project" value="UniProtKB-UniRule"/>
</dbReference>
<comment type="similarity">
    <text evidence="8">Belongs to the glutamate 5-kinase family.</text>
</comment>
<evidence type="ECO:0000256" key="5">
    <source>
        <dbReference type="ARBA" id="ARBA00022741"/>
    </source>
</evidence>
<dbReference type="InterPro" id="IPR041739">
    <property type="entry name" value="G5K_ProB"/>
</dbReference>
<keyword evidence="7 8" id="KW-0067">ATP-binding</keyword>
<accession>A0A8J6NFV9</accession>
<feature type="binding site" evidence="8">
    <location>
        <position position="149"/>
    </location>
    <ligand>
        <name>substrate</name>
    </ligand>
</feature>
<dbReference type="PRINTS" id="PR00474">
    <property type="entry name" value="GLU5KINASE"/>
</dbReference>
<dbReference type="Pfam" id="PF00696">
    <property type="entry name" value="AA_kinase"/>
    <property type="match status" value="1"/>
</dbReference>
<dbReference type="InterPro" id="IPR011529">
    <property type="entry name" value="Glu_5kinase"/>
</dbReference>
<dbReference type="CDD" id="cd21157">
    <property type="entry name" value="PUA_G5K"/>
    <property type="match status" value="1"/>
</dbReference>
<dbReference type="PROSITE" id="PS00902">
    <property type="entry name" value="GLUTAMATE_5_KINASE"/>
    <property type="match status" value="1"/>
</dbReference>
<comment type="caution">
    <text evidence="10">The sequence shown here is derived from an EMBL/GenBank/DDBJ whole genome shotgun (WGS) entry which is preliminary data.</text>
</comment>
<dbReference type="InterPro" id="IPR001048">
    <property type="entry name" value="Asp/Glu/Uridylate_kinase"/>
</dbReference>
<feature type="domain" description="PUA" evidence="9">
    <location>
        <begin position="276"/>
        <end position="359"/>
    </location>
</feature>
<gene>
    <name evidence="8 10" type="primary">proB</name>
    <name evidence="10" type="ORF">H8E29_05670</name>
</gene>
<dbReference type="SUPFAM" id="SSF53633">
    <property type="entry name" value="Carbamate kinase-like"/>
    <property type="match status" value="1"/>
</dbReference>
<dbReference type="PIRSF" id="PIRSF000729">
    <property type="entry name" value="GK"/>
    <property type="match status" value="1"/>
</dbReference>
<dbReference type="SUPFAM" id="SSF88697">
    <property type="entry name" value="PUA domain-like"/>
    <property type="match status" value="1"/>
</dbReference>
<evidence type="ECO:0000256" key="7">
    <source>
        <dbReference type="ARBA" id="ARBA00022840"/>
    </source>
</evidence>
<protein>
    <recommendedName>
        <fullName evidence="8">Glutamate 5-kinase</fullName>
        <ecNumber evidence="8">2.7.2.11</ecNumber>
    </recommendedName>
    <alternativeName>
        <fullName evidence="8">Gamma-glutamyl kinase</fullName>
        <shortName evidence="8">GK</shortName>
    </alternativeName>
</protein>
<dbReference type="PANTHER" id="PTHR43654:SF1">
    <property type="entry name" value="ISOPENTENYL PHOSPHATE KINASE"/>
    <property type="match status" value="1"/>
</dbReference>
<dbReference type="HAMAP" id="MF_00456">
    <property type="entry name" value="ProB"/>
    <property type="match status" value="1"/>
</dbReference>
<dbReference type="EC" id="2.7.2.11" evidence="8"/>
<evidence type="ECO:0000256" key="4">
    <source>
        <dbReference type="ARBA" id="ARBA00022679"/>
    </source>
</evidence>
<comment type="catalytic activity">
    <reaction evidence="8">
        <text>L-glutamate + ATP = L-glutamyl 5-phosphate + ADP</text>
        <dbReference type="Rhea" id="RHEA:14877"/>
        <dbReference type="ChEBI" id="CHEBI:29985"/>
        <dbReference type="ChEBI" id="CHEBI:30616"/>
        <dbReference type="ChEBI" id="CHEBI:58274"/>
        <dbReference type="ChEBI" id="CHEBI:456216"/>
        <dbReference type="EC" id="2.7.2.11"/>
    </reaction>
</comment>
<evidence type="ECO:0000313" key="11">
    <source>
        <dbReference type="Proteomes" id="UP000614469"/>
    </source>
</evidence>
<keyword evidence="2 8" id="KW-0028">Amino-acid biosynthesis</keyword>
<name>A0A8J6NFV9_9CHLR</name>
<dbReference type="Pfam" id="PF01472">
    <property type="entry name" value="PUA"/>
    <property type="match status" value="1"/>
</dbReference>
<keyword evidence="5 8" id="KW-0547">Nucleotide-binding</keyword>
<keyword evidence="6 8" id="KW-0418">Kinase</keyword>
<feature type="binding site" evidence="8">
    <location>
        <position position="50"/>
    </location>
    <ligand>
        <name>substrate</name>
    </ligand>
</feature>
<dbReference type="FunFam" id="2.30.130.10:FF:000007">
    <property type="entry name" value="Glutamate 5-kinase"/>
    <property type="match status" value="1"/>
</dbReference>
<dbReference type="InterPro" id="IPR036393">
    <property type="entry name" value="AceGlu_kinase-like_sf"/>
</dbReference>
<feature type="binding site" evidence="8">
    <location>
        <position position="137"/>
    </location>
    <ligand>
        <name>substrate</name>
    </ligand>
</feature>
<dbReference type="InterPro" id="IPR001057">
    <property type="entry name" value="Glu/AcGlu_kinase"/>
</dbReference>